<evidence type="ECO:0000313" key="3">
    <source>
        <dbReference type="Proteomes" id="UP001364472"/>
    </source>
</evidence>
<sequence>MNAPRRARGFTLLEVLIAITLLALLIAMAFGTLRGAVATTHAGERVVTWTNQTRTVQEFLRRQLSHAMSIPFDRQEDIGENRVFEAGRDELRFVGPMPGHLANGGPHVQWITLAGSEILFDHAQLNGYDPDSPKANNPRAPVLLMAGVASAHFEYRGLDENGELGEWAREWDNVQQLPLLVRVMVEFEAENRVWPDLEIPVLAGSSMPTMFRMRRPGIRSGSESESRR</sequence>
<gene>
    <name evidence="2" type="ORF">WB794_00180</name>
</gene>
<evidence type="ECO:0000256" key="1">
    <source>
        <dbReference type="SAM" id="Phobius"/>
    </source>
</evidence>
<dbReference type="AlphaFoldDB" id="A0AAW9QUB3"/>
<dbReference type="EMBL" id="JBBDHC010000001">
    <property type="protein sequence ID" value="MEJ1248100.1"/>
    <property type="molecule type" value="Genomic_DNA"/>
</dbReference>
<keyword evidence="1" id="KW-0472">Membrane</keyword>
<feature type="transmembrane region" description="Helical" evidence="1">
    <location>
        <begin position="12"/>
        <end position="33"/>
    </location>
</feature>
<keyword evidence="1" id="KW-1133">Transmembrane helix</keyword>
<comment type="caution">
    <text evidence="2">The sequence shown here is derived from an EMBL/GenBank/DDBJ whole genome shotgun (WGS) entry which is preliminary data.</text>
</comment>
<dbReference type="RefSeq" id="WP_300236533.1">
    <property type="nucleotide sequence ID" value="NZ_JBBDHC010000001.1"/>
</dbReference>
<reference evidence="2 3" key="1">
    <citation type="journal article" date="2016" name="Antonie Van Leeuwenhoek">
        <title>Denitratimonas tolerans gen. nov., sp. nov., a denitrifying bacterium isolated from a bioreactor for tannery wastewater treatment.</title>
        <authorList>
            <person name="Han S.I."/>
            <person name="Kim J.O."/>
            <person name="Lee Y.R."/>
            <person name="Ekpeghere K.I."/>
            <person name="Koh S.C."/>
            <person name="Whang K.S."/>
        </authorList>
    </citation>
    <scope>NUCLEOTIDE SEQUENCE [LARGE SCALE GENOMIC DNA]</scope>
    <source>
        <strain evidence="2 3">KACC 17565</strain>
    </source>
</reference>
<evidence type="ECO:0000313" key="2">
    <source>
        <dbReference type="EMBL" id="MEJ1248100.1"/>
    </source>
</evidence>
<accession>A0AAW9QUB3</accession>
<dbReference type="Proteomes" id="UP001364472">
    <property type="component" value="Unassembled WGS sequence"/>
</dbReference>
<dbReference type="InterPro" id="IPR045584">
    <property type="entry name" value="Pilin-like"/>
</dbReference>
<dbReference type="InterPro" id="IPR012902">
    <property type="entry name" value="N_methyl_site"/>
</dbReference>
<dbReference type="PROSITE" id="PS00409">
    <property type="entry name" value="PROKAR_NTER_METHYL"/>
    <property type="match status" value="1"/>
</dbReference>
<keyword evidence="3" id="KW-1185">Reference proteome</keyword>
<dbReference type="SUPFAM" id="SSF54523">
    <property type="entry name" value="Pili subunits"/>
    <property type="match status" value="1"/>
</dbReference>
<proteinExistence type="predicted"/>
<dbReference type="Pfam" id="PF07963">
    <property type="entry name" value="N_methyl"/>
    <property type="match status" value="1"/>
</dbReference>
<organism evidence="2 3">
    <name type="scientific">Denitratimonas tolerans</name>
    <dbReference type="NCBI Taxonomy" id="1338420"/>
    <lineage>
        <taxon>Bacteria</taxon>
        <taxon>Pseudomonadati</taxon>
        <taxon>Pseudomonadota</taxon>
        <taxon>Gammaproteobacteria</taxon>
        <taxon>Lysobacterales</taxon>
        <taxon>Lysobacteraceae</taxon>
        <taxon>Denitratimonas</taxon>
    </lineage>
</organism>
<keyword evidence="1" id="KW-0812">Transmembrane</keyword>
<name>A0AAW9QUB3_9GAMM</name>
<dbReference type="NCBIfam" id="TIGR02532">
    <property type="entry name" value="IV_pilin_GFxxxE"/>
    <property type="match status" value="1"/>
</dbReference>
<protein>
    <submittedName>
        <fullName evidence="2">Prepilin-type N-terminal cleavage/methylation domain-containing protein</fullName>
    </submittedName>
</protein>